<feature type="signal peptide" evidence="1">
    <location>
        <begin position="1"/>
        <end position="16"/>
    </location>
</feature>
<accession>A0ABM1BUU5</accession>
<reference evidence="3 4" key="1">
    <citation type="submission" date="2025-05" db="UniProtKB">
        <authorList>
            <consortium name="RefSeq"/>
        </authorList>
    </citation>
    <scope>IDENTIFICATION</scope>
    <source>
        <tissue evidence="3 4">Muscle</tissue>
    </source>
</reference>
<name>A0ABM1BUU5_LIMPO</name>
<evidence type="ECO:0000313" key="3">
    <source>
        <dbReference type="RefSeq" id="XP_013789112.1"/>
    </source>
</evidence>
<sequence length="126" mass="14340">MMRLVILACVCTVALAGIFPYNVPEGQHDPAYLQALQQQALHYINLQQVPDLQLHRARELEVIAKNPTAYHPGYNYAGHYYPGNYYSGYYHPGHYYTALHHNAALHQHSLNEQKVINEQKALIAGQ</sequence>
<evidence type="ECO:0000313" key="4">
    <source>
        <dbReference type="RefSeq" id="XP_013789113.1"/>
    </source>
</evidence>
<protein>
    <submittedName>
        <fullName evidence="4">Cuticle protein 13 isoform X1</fullName>
    </submittedName>
    <submittedName>
        <fullName evidence="3">Cuticle protein 13 isoform X2</fullName>
    </submittedName>
</protein>
<feature type="chain" id="PRO_5045022048" evidence="1">
    <location>
        <begin position="17"/>
        <end position="126"/>
    </location>
</feature>
<organism evidence="2 3">
    <name type="scientific">Limulus polyphemus</name>
    <name type="common">Atlantic horseshoe crab</name>
    <dbReference type="NCBI Taxonomy" id="6850"/>
    <lineage>
        <taxon>Eukaryota</taxon>
        <taxon>Metazoa</taxon>
        <taxon>Ecdysozoa</taxon>
        <taxon>Arthropoda</taxon>
        <taxon>Chelicerata</taxon>
        <taxon>Merostomata</taxon>
        <taxon>Xiphosura</taxon>
        <taxon>Limulidae</taxon>
        <taxon>Limulus</taxon>
    </lineage>
</organism>
<keyword evidence="2" id="KW-1185">Reference proteome</keyword>
<dbReference type="RefSeq" id="XP_013789113.1">
    <property type="nucleotide sequence ID" value="XM_013933659.2"/>
</dbReference>
<evidence type="ECO:0000256" key="1">
    <source>
        <dbReference type="SAM" id="SignalP"/>
    </source>
</evidence>
<gene>
    <name evidence="3 4" type="primary">LOC106472985</name>
</gene>
<keyword evidence="1" id="KW-0732">Signal</keyword>
<proteinExistence type="predicted"/>
<dbReference type="GeneID" id="106472985"/>
<evidence type="ECO:0000313" key="2">
    <source>
        <dbReference type="Proteomes" id="UP000694941"/>
    </source>
</evidence>
<dbReference type="RefSeq" id="XP_013789112.1">
    <property type="nucleotide sequence ID" value="XM_013933658.2"/>
</dbReference>
<dbReference type="Proteomes" id="UP000694941">
    <property type="component" value="Unplaced"/>
</dbReference>